<dbReference type="Proteomes" id="UP000001916">
    <property type="component" value="Chromosome"/>
</dbReference>
<dbReference type="GO" id="GO:0016811">
    <property type="term" value="F:hydrolase activity, acting on carbon-nitrogen (but not peptide) bonds, in linear amides"/>
    <property type="evidence" value="ECO:0007669"/>
    <property type="project" value="InterPro"/>
</dbReference>
<accession>D7BAM9</accession>
<dbReference type="HOGENOM" id="CLU_011790_0_1_0"/>
<proteinExistence type="inferred from homology"/>
<dbReference type="MEROPS" id="S45.003"/>
<dbReference type="STRING" id="526227.Mesil_0631"/>
<keyword evidence="7" id="KW-1185">Reference proteome</keyword>
<dbReference type="PIRSF" id="PIRSF001227">
    <property type="entry name" value="Pen_acylase"/>
    <property type="match status" value="1"/>
</dbReference>
<evidence type="ECO:0000256" key="2">
    <source>
        <dbReference type="ARBA" id="ARBA00022801"/>
    </source>
</evidence>
<dbReference type="InterPro" id="IPR043146">
    <property type="entry name" value="Penicillin_amidase_N_B-knob"/>
</dbReference>
<keyword evidence="5" id="KW-0479">Metal-binding</keyword>
<evidence type="ECO:0000313" key="7">
    <source>
        <dbReference type="Proteomes" id="UP000001916"/>
    </source>
</evidence>
<dbReference type="Gene3D" id="2.30.120.10">
    <property type="match status" value="1"/>
</dbReference>
<evidence type="ECO:0000256" key="3">
    <source>
        <dbReference type="ARBA" id="ARBA00023145"/>
    </source>
</evidence>
<dbReference type="SUPFAM" id="SSF56235">
    <property type="entry name" value="N-terminal nucleophile aminohydrolases (Ntn hydrolases)"/>
    <property type="match status" value="1"/>
</dbReference>
<feature type="binding site" evidence="5">
    <location>
        <position position="167"/>
    </location>
    <ligand>
        <name>Ca(2+)</name>
        <dbReference type="ChEBI" id="CHEBI:29108"/>
    </ligand>
</feature>
<dbReference type="Gene3D" id="1.10.439.10">
    <property type="entry name" value="Penicillin Amidohydrolase, domain 1"/>
    <property type="match status" value="1"/>
</dbReference>
<dbReference type="OrthoDB" id="9759796at2"/>
<evidence type="ECO:0000313" key="6">
    <source>
        <dbReference type="EMBL" id="ADH62551.1"/>
    </source>
</evidence>
<sequence length="769" mass="84914">MHRLLLLALLLVACVPHIRSTPGLKSSVTITRDQHGIPHIRAQNDLDVFFAQGYAHAQDRLWQMELARRTAAGRLAEILGRSALEQDKFLRTWGFYRAAQAQLPYLSEFSRQALEAYAAGVNAFIAESNLPWEFAIVGAKPEPWTPADSLGWGKVIAYELANTWQDEVVNARLVERIGLDGLNELLPPYPSDAPTILQPEDYPARQQGGFPALPGLSAETRGALERVVSLADSLSGLGFDAAQGSNNWVISGSRTTTGKPFLANDPHLRFQNPALWYLIDLRGPSYNSLGASIPGIPGVVLGRNDFVAWGATNAKPDTMDLFILEVQEGGYITPGHWVPLTRRSEVIKVKGEAEVQLEVRESEYGPLISDLGNLGSLARDGQAVAVAWTGLDPADTTLDAWLGINRARSGAEFREALRRFVVPMQNFVYADVAGEIGYIAPGRVPRRDWDGRLPASAAKGQRWKGFIPLEELPQVVNPKEGFIVSANNRILPPGGPDLSTYVTEVYRAARIRELILAQPKLSLEDMAAIQGDTTSLVAREIRPLLLALEPKSTAARRLQDTVKAWDLRAELDSTGATAFAFFWREVSRMLDDETGLSSPNAPLIFVRALKTNGRWCDDQRTPVQETCSDFLAQALEKGAAELERRLGPDPRQWQWGRIHKARFNAVLGAVPLVGGWFNREISTPGSFQTVNVASYNPDTFIQTSGPSLRTIFDLNNLNQSRAIYPLGQSGNLWDGHYASFLEPWRDNQTVLLSTRPQDWGTTHTLVLRP</sequence>
<feature type="binding site" evidence="5">
    <location>
        <position position="317"/>
    </location>
    <ligand>
        <name>Ca(2+)</name>
        <dbReference type="ChEBI" id="CHEBI:29108"/>
    </ligand>
</feature>
<dbReference type="Pfam" id="PF01804">
    <property type="entry name" value="Penicil_amidase"/>
    <property type="match status" value="1"/>
</dbReference>
<feature type="active site" description="Nucleophile" evidence="4">
    <location>
        <position position="245"/>
    </location>
</feature>
<evidence type="ECO:0000256" key="4">
    <source>
        <dbReference type="PIRSR" id="PIRSR001227-1"/>
    </source>
</evidence>
<keyword evidence="5" id="KW-0106">Calcium</keyword>
<dbReference type="AlphaFoldDB" id="D7BAM9"/>
<dbReference type="KEGG" id="msv:Mesil_0631"/>
<dbReference type="Gene3D" id="3.60.20.10">
    <property type="entry name" value="Glutamine Phosphoribosylpyrophosphate, subunit 1, domain 1"/>
    <property type="match status" value="1"/>
</dbReference>
<evidence type="ECO:0000256" key="5">
    <source>
        <dbReference type="PIRSR" id="PIRSR001227-2"/>
    </source>
</evidence>
<dbReference type="Gene3D" id="1.10.1400.10">
    <property type="match status" value="1"/>
</dbReference>
<dbReference type="RefSeq" id="WP_013157142.1">
    <property type="nucleotide sequence ID" value="NC_014212.1"/>
</dbReference>
<organism evidence="6 7">
    <name type="scientific">Allomeiothermus silvanus (strain ATCC 700542 / DSM 9946 / NBRC 106475 / NCIMB 13440 / VI-R2)</name>
    <name type="common">Thermus silvanus</name>
    <dbReference type="NCBI Taxonomy" id="526227"/>
    <lineage>
        <taxon>Bacteria</taxon>
        <taxon>Thermotogati</taxon>
        <taxon>Deinococcota</taxon>
        <taxon>Deinococci</taxon>
        <taxon>Thermales</taxon>
        <taxon>Thermaceae</taxon>
        <taxon>Allomeiothermus</taxon>
    </lineage>
</organism>
<gene>
    <name evidence="6" type="ordered locus">Mesil_0631</name>
</gene>
<keyword evidence="2" id="KW-0378">Hydrolase</keyword>
<comment type="cofactor">
    <cofactor evidence="5">
        <name>Ca(2+)</name>
        <dbReference type="ChEBI" id="CHEBI:29108"/>
    </cofactor>
    <text evidence="5">Binds 1 Ca(2+) ion per dimer.</text>
</comment>
<dbReference type="GO" id="GO:0046872">
    <property type="term" value="F:metal ion binding"/>
    <property type="evidence" value="ECO:0007669"/>
    <property type="project" value="UniProtKB-KW"/>
</dbReference>
<dbReference type="InterPro" id="IPR014395">
    <property type="entry name" value="Pen/GL7ACA/AHL_acylase"/>
</dbReference>
<dbReference type="PANTHER" id="PTHR34218">
    <property type="entry name" value="PEPTIDASE S45 PENICILLIN AMIDASE"/>
    <property type="match status" value="1"/>
</dbReference>
<dbReference type="PANTHER" id="PTHR34218:SF4">
    <property type="entry name" value="ACYL-HOMOSERINE LACTONE ACYLASE QUIP"/>
    <property type="match status" value="1"/>
</dbReference>
<feature type="binding site" evidence="5">
    <location>
        <position position="497"/>
    </location>
    <ligand>
        <name>Ca(2+)</name>
        <dbReference type="ChEBI" id="CHEBI:29108"/>
    </ligand>
</feature>
<keyword evidence="3" id="KW-0865">Zymogen</keyword>
<evidence type="ECO:0000256" key="1">
    <source>
        <dbReference type="ARBA" id="ARBA00006586"/>
    </source>
</evidence>
<protein>
    <submittedName>
        <fullName evidence="6">Peptidase S45 penicillin amidase</fullName>
    </submittedName>
</protein>
<comment type="similarity">
    <text evidence="1">Belongs to the peptidase S45 family.</text>
</comment>
<dbReference type="InterPro" id="IPR023343">
    <property type="entry name" value="Penicillin_amidase_dom1"/>
</dbReference>
<dbReference type="InterPro" id="IPR029055">
    <property type="entry name" value="Ntn_hydrolases_N"/>
</dbReference>
<dbReference type="CDD" id="cd03747">
    <property type="entry name" value="Ntn_PGA_like"/>
    <property type="match status" value="1"/>
</dbReference>
<feature type="binding site" evidence="5">
    <location>
        <position position="320"/>
    </location>
    <ligand>
        <name>Ca(2+)</name>
        <dbReference type="ChEBI" id="CHEBI:29108"/>
    </ligand>
</feature>
<dbReference type="EMBL" id="CP002042">
    <property type="protein sequence ID" value="ADH62551.1"/>
    <property type="molecule type" value="Genomic_DNA"/>
</dbReference>
<reference evidence="6 7" key="1">
    <citation type="journal article" date="2010" name="Stand. Genomic Sci.">
        <title>Complete genome sequence of Meiothermus silvanus type strain (VI-R2).</title>
        <authorList>
            <person name="Sikorski J."/>
            <person name="Tindall B.J."/>
            <person name="Lowry S."/>
            <person name="Lucas S."/>
            <person name="Nolan M."/>
            <person name="Copeland A."/>
            <person name="Glavina Del Rio T."/>
            <person name="Tice H."/>
            <person name="Cheng J.F."/>
            <person name="Han C."/>
            <person name="Pitluck S."/>
            <person name="Liolios K."/>
            <person name="Ivanova N."/>
            <person name="Mavromatis K."/>
            <person name="Mikhailova N."/>
            <person name="Pati A."/>
            <person name="Goodwin L."/>
            <person name="Chen A."/>
            <person name="Palaniappan K."/>
            <person name="Land M."/>
            <person name="Hauser L."/>
            <person name="Chang Y.J."/>
            <person name="Jeffries C.D."/>
            <person name="Rohde M."/>
            <person name="Goker M."/>
            <person name="Woyke T."/>
            <person name="Bristow J."/>
            <person name="Eisen J.A."/>
            <person name="Markowitz V."/>
            <person name="Hugenholtz P."/>
            <person name="Kyrpides N.C."/>
            <person name="Klenk H.P."/>
            <person name="Lapidus A."/>
        </authorList>
    </citation>
    <scope>NUCLEOTIDE SEQUENCE [LARGE SCALE GENOMIC DNA]</scope>
    <source>
        <strain evidence="7">ATCC 700542 / DSM 9946 / VI-R2</strain>
    </source>
</reference>
<name>D7BAM9_ALLS1</name>
<dbReference type="GO" id="GO:0017000">
    <property type="term" value="P:antibiotic biosynthetic process"/>
    <property type="evidence" value="ECO:0007669"/>
    <property type="project" value="InterPro"/>
</dbReference>
<dbReference type="eggNOG" id="COG2366">
    <property type="taxonomic scope" value="Bacteria"/>
</dbReference>
<dbReference type="InterPro" id="IPR043147">
    <property type="entry name" value="Penicillin_amidase_A-knob"/>
</dbReference>
<dbReference type="InterPro" id="IPR002692">
    <property type="entry name" value="S45"/>
</dbReference>